<dbReference type="PANTHER" id="PTHR38782:SF1">
    <property type="entry name" value="SIGMA-E FACTOR REGULATORY PROTEIN RSEB"/>
    <property type="match status" value="1"/>
</dbReference>
<dbReference type="Gene3D" id="3.30.200.100">
    <property type="entry name" value="MucB/RseB, C-terminal domain"/>
    <property type="match status" value="1"/>
</dbReference>
<protein>
    <submittedName>
        <fullName evidence="8">RNA polymerase subunit sigma</fullName>
    </submittedName>
</protein>
<evidence type="ECO:0000256" key="1">
    <source>
        <dbReference type="ARBA" id="ARBA00004418"/>
    </source>
</evidence>
<keyword evidence="9" id="KW-1185">Reference proteome</keyword>
<evidence type="ECO:0000256" key="4">
    <source>
        <dbReference type="ARBA" id="ARBA00022764"/>
    </source>
</evidence>
<dbReference type="GO" id="GO:0030288">
    <property type="term" value="C:outer membrane-bounded periplasmic space"/>
    <property type="evidence" value="ECO:0007669"/>
    <property type="project" value="TreeGrafter"/>
</dbReference>
<dbReference type="PIRSF" id="PIRSF005427">
    <property type="entry name" value="RseB"/>
    <property type="match status" value="1"/>
</dbReference>
<dbReference type="Pfam" id="PF17188">
    <property type="entry name" value="MucB_RseB_C"/>
    <property type="match status" value="1"/>
</dbReference>
<sequence length="343" mass="37262">MRAVPLLPLLLGGWLALPVQADDAQDAINRLAKVDLSQSYQGTFVYERNGSFSTHKIWHRIADGKVQERLLQLDGSAQEVLRVGGLTECVSGTLEAGVANPAVSTARAFDVKRLSAWYDMKIVGKSRVAGRQTTIVALSPKDQHRYGLELHLDNETGLLLKSLLLSEKGQLLERFQFTDLDTASVLSDQVLKASAECKPVAVVKAKPEVSISPVAWRSDWLPPGFELSSSGVRKDPATQWRSDWLPPGFELSSSGVRKDPATQSSVTRLMYGDGLARFSVFIEAVKGSSSSDIRTQLGPTAAVSRRLTTPQGDMMVTVVGEVPMGTAERIALSMRSDDTPAKQ</sequence>
<evidence type="ECO:0000313" key="8">
    <source>
        <dbReference type="EMBL" id="KTB72184.1"/>
    </source>
</evidence>
<dbReference type="Proteomes" id="UP000053048">
    <property type="component" value="Unassembled WGS sequence"/>
</dbReference>
<comment type="subcellular location">
    <subcellularLocation>
        <location evidence="1">Periplasm</location>
    </subcellularLocation>
</comment>
<dbReference type="InterPro" id="IPR005588">
    <property type="entry name" value="MucB_RseB"/>
</dbReference>
<feature type="domain" description="MucB/RseB C-terminal" evidence="7">
    <location>
        <begin position="236"/>
        <end position="335"/>
    </location>
</feature>
<keyword evidence="4" id="KW-0574">Periplasm</keyword>
<dbReference type="PANTHER" id="PTHR38782">
    <property type="match status" value="1"/>
</dbReference>
<dbReference type="InterPro" id="IPR033436">
    <property type="entry name" value="MucB/RseB_C"/>
</dbReference>
<feature type="signal peptide" evidence="5">
    <location>
        <begin position="1"/>
        <end position="21"/>
    </location>
</feature>
<dbReference type="InterPro" id="IPR033434">
    <property type="entry name" value="MucB/RseB_N"/>
</dbReference>
<feature type="chain" id="PRO_5006904769" evidence="5">
    <location>
        <begin position="22"/>
        <end position="343"/>
    </location>
</feature>
<gene>
    <name evidence="8" type="ORF">AO067_16050</name>
</gene>
<dbReference type="InterPro" id="IPR038484">
    <property type="entry name" value="MucB/RseB_C_sf"/>
</dbReference>
<dbReference type="Pfam" id="PF03888">
    <property type="entry name" value="MucB_RseB"/>
    <property type="match status" value="1"/>
</dbReference>
<dbReference type="CDD" id="cd16327">
    <property type="entry name" value="RseB"/>
    <property type="match status" value="1"/>
</dbReference>
<dbReference type="AlphaFoldDB" id="A0A0W0IGV5"/>
<comment type="similarity">
    <text evidence="2">Belongs to the RseB family.</text>
</comment>
<accession>A0A0W0IGV5</accession>
<dbReference type="EMBL" id="LKEJ01000005">
    <property type="protein sequence ID" value="KTB72184.1"/>
    <property type="molecule type" value="Genomic_DNA"/>
</dbReference>
<comment type="caution">
    <text evidence="8">The sequence shown here is derived from an EMBL/GenBank/DDBJ whole genome shotgun (WGS) entry which is preliminary data.</text>
</comment>
<feature type="domain" description="MucB/RseB N-terminal" evidence="6">
    <location>
        <begin position="23"/>
        <end position="193"/>
    </location>
</feature>
<evidence type="ECO:0000259" key="6">
    <source>
        <dbReference type="Pfam" id="PF03888"/>
    </source>
</evidence>
<evidence type="ECO:0000256" key="3">
    <source>
        <dbReference type="ARBA" id="ARBA00022729"/>
    </source>
</evidence>
<organism evidence="8 9">
    <name type="scientific">Pseudomonas viridiflava ICMP 13104</name>
    <dbReference type="NCBI Taxonomy" id="1198305"/>
    <lineage>
        <taxon>Bacteria</taxon>
        <taxon>Pseudomonadati</taxon>
        <taxon>Pseudomonadota</taxon>
        <taxon>Gammaproteobacteria</taxon>
        <taxon>Pseudomonadales</taxon>
        <taxon>Pseudomonadaceae</taxon>
        <taxon>Pseudomonas</taxon>
    </lineage>
</organism>
<evidence type="ECO:0000256" key="2">
    <source>
        <dbReference type="ARBA" id="ARBA00008150"/>
    </source>
</evidence>
<dbReference type="GO" id="GO:0032885">
    <property type="term" value="P:regulation of polysaccharide biosynthetic process"/>
    <property type="evidence" value="ECO:0007669"/>
    <property type="project" value="TreeGrafter"/>
</dbReference>
<evidence type="ECO:0000256" key="5">
    <source>
        <dbReference type="SAM" id="SignalP"/>
    </source>
</evidence>
<proteinExistence type="inferred from homology"/>
<evidence type="ECO:0000313" key="9">
    <source>
        <dbReference type="Proteomes" id="UP000053048"/>
    </source>
</evidence>
<evidence type="ECO:0000259" key="7">
    <source>
        <dbReference type="Pfam" id="PF17188"/>
    </source>
</evidence>
<dbReference type="GO" id="GO:0045152">
    <property type="term" value="F:antisigma factor binding"/>
    <property type="evidence" value="ECO:0007669"/>
    <property type="project" value="TreeGrafter"/>
</dbReference>
<dbReference type="Gene3D" id="2.50.20.10">
    <property type="entry name" value="Lipoprotein localisation LolA/LolB/LppX"/>
    <property type="match status" value="1"/>
</dbReference>
<name>A0A0W0IGV5_PSEVI</name>
<reference evidence="8 9" key="1">
    <citation type="submission" date="2015-09" db="EMBL/GenBank/DDBJ databases">
        <title>Genome sequence of ICMP 13104.</title>
        <authorList>
            <person name="Visnovsky S."/>
            <person name="Lu A."/>
            <person name="Panda P."/>
            <person name="Pitman A."/>
        </authorList>
    </citation>
    <scope>NUCLEOTIDE SEQUENCE [LARGE SCALE GENOMIC DNA]</scope>
    <source>
        <strain evidence="8 9">ICMP 13104</strain>
    </source>
</reference>
<keyword evidence="3 5" id="KW-0732">Signal</keyword>